<proteinExistence type="predicted"/>
<evidence type="ECO:0000313" key="1">
    <source>
        <dbReference type="EMBL" id="KAK7498000.1"/>
    </source>
</evidence>
<evidence type="ECO:0000313" key="2">
    <source>
        <dbReference type="Proteomes" id="UP001519460"/>
    </source>
</evidence>
<reference evidence="1 2" key="1">
    <citation type="journal article" date="2023" name="Sci. Data">
        <title>Genome assembly of the Korean intertidal mud-creeper Batillaria attramentaria.</title>
        <authorList>
            <person name="Patra A.K."/>
            <person name="Ho P.T."/>
            <person name="Jun S."/>
            <person name="Lee S.J."/>
            <person name="Kim Y."/>
            <person name="Won Y.J."/>
        </authorList>
    </citation>
    <scope>NUCLEOTIDE SEQUENCE [LARGE SCALE GENOMIC DNA]</scope>
    <source>
        <strain evidence="1">Wonlab-2016</strain>
    </source>
</reference>
<dbReference type="EMBL" id="JACVVK020000054">
    <property type="protein sequence ID" value="KAK7498000.1"/>
    <property type="molecule type" value="Genomic_DNA"/>
</dbReference>
<gene>
    <name evidence="1" type="ORF">BaRGS_00010871</name>
</gene>
<comment type="caution">
    <text evidence="1">The sequence shown here is derived from an EMBL/GenBank/DDBJ whole genome shotgun (WGS) entry which is preliminary data.</text>
</comment>
<name>A0ABD0LF46_9CAEN</name>
<sequence length="93" mass="10390">MRAERFTLQYTAKKRQNAQAFGAAGLVQAETCMQYTAECLDPLLPKAMRSVTAYAKFLDPVVMKPEYDTSRGVQRLQYTAKRGQMHTPSGAKA</sequence>
<protein>
    <submittedName>
        <fullName evidence="1">Uncharacterized protein</fullName>
    </submittedName>
</protein>
<accession>A0ABD0LF46</accession>
<dbReference type="Proteomes" id="UP001519460">
    <property type="component" value="Unassembled WGS sequence"/>
</dbReference>
<dbReference type="AlphaFoldDB" id="A0ABD0LF46"/>
<keyword evidence="2" id="KW-1185">Reference proteome</keyword>
<organism evidence="1 2">
    <name type="scientific">Batillaria attramentaria</name>
    <dbReference type="NCBI Taxonomy" id="370345"/>
    <lineage>
        <taxon>Eukaryota</taxon>
        <taxon>Metazoa</taxon>
        <taxon>Spiralia</taxon>
        <taxon>Lophotrochozoa</taxon>
        <taxon>Mollusca</taxon>
        <taxon>Gastropoda</taxon>
        <taxon>Caenogastropoda</taxon>
        <taxon>Sorbeoconcha</taxon>
        <taxon>Cerithioidea</taxon>
        <taxon>Batillariidae</taxon>
        <taxon>Batillaria</taxon>
    </lineage>
</organism>